<name>A0AA39KBD8_9AGAR</name>
<protein>
    <recommendedName>
        <fullName evidence="4">Secreted protein</fullName>
    </recommendedName>
</protein>
<feature type="chain" id="PRO_5041236298" description="Secreted protein" evidence="1">
    <location>
        <begin position="24"/>
        <end position="71"/>
    </location>
</feature>
<dbReference type="EMBL" id="JAUEPT010000001">
    <property type="protein sequence ID" value="KAK0456870.1"/>
    <property type="molecule type" value="Genomic_DNA"/>
</dbReference>
<dbReference type="AlphaFoldDB" id="A0AA39KBD8"/>
<reference evidence="2" key="1">
    <citation type="submission" date="2023-06" db="EMBL/GenBank/DDBJ databases">
        <authorList>
            <consortium name="Lawrence Berkeley National Laboratory"/>
            <person name="Ahrendt S."/>
            <person name="Sahu N."/>
            <person name="Indic B."/>
            <person name="Wong-Bajracharya J."/>
            <person name="Merenyi Z."/>
            <person name="Ke H.-M."/>
            <person name="Monk M."/>
            <person name="Kocsube S."/>
            <person name="Drula E."/>
            <person name="Lipzen A."/>
            <person name="Balint B."/>
            <person name="Henrissat B."/>
            <person name="Andreopoulos B."/>
            <person name="Martin F.M."/>
            <person name="Harder C.B."/>
            <person name="Rigling D."/>
            <person name="Ford K.L."/>
            <person name="Foster G.D."/>
            <person name="Pangilinan J."/>
            <person name="Papanicolaou A."/>
            <person name="Barry K."/>
            <person name="LaButti K."/>
            <person name="Viragh M."/>
            <person name="Koriabine M."/>
            <person name="Yan M."/>
            <person name="Riley R."/>
            <person name="Champramary S."/>
            <person name="Plett K.L."/>
            <person name="Tsai I.J."/>
            <person name="Slot J."/>
            <person name="Sipos G."/>
            <person name="Plett J."/>
            <person name="Nagy L.G."/>
            <person name="Grigoriev I.V."/>
        </authorList>
    </citation>
    <scope>NUCLEOTIDE SEQUENCE</scope>
    <source>
        <strain evidence="2">FPL87.14</strain>
    </source>
</reference>
<keyword evidence="1" id="KW-0732">Signal</keyword>
<evidence type="ECO:0008006" key="4">
    <source>
        <dbReference type="Google" id="ProtNLM"/>
    </source>
</evidence>
<comment type="caution">
    <text evidence="2">The sequence shown here is derived from an EMBL/GenBank/DDBJ whole genome shotgun (WGS) entry which is preliminary data.</text>
</comment>
<proteinExistence type="predicted"/>
<evidence type="ECO:0000256" key="1">
    <source>
        <dbReference type="SAM" id="SignalP"/>
    </source>
</evidence>
<keyword evidence="3" id="KW-1185">Reference proteome</keyword>
<evidence type="ECO:0000313" key="3">
    <source>
        <dbReference type="Proteomes" id="UP001175226"/>
    </source>
</evidence>
<evidence type="ECO:0000313" key="2">
    <source>
        <dbReference type="EMBL" id="KAK0456870.1"/>
    </source>
</evidence>
<dbReference type="Proteomes" id="UP001175226">
    <property type="component" value="Unassembled WGS sequence"/>
</dbReference>
<gene>
    <name evidence="2" type="ORF">EV421DRAFT_98975</name>
</gene>
<sequence length="71" mass="8005">MDLPEVWLIMICILRSASVLVLAGRLHESCVTIPMQRIHSGQSDGVYVGDEFQLGPFFRITVCVCYILIHL</sequence>
<organism evidence="2 3">
    <name type="scientific">Armillaria borealis</name>
    <dbReference type="NCBI Taxonomy" id="47425"/>
    <lineage>
        <taxon>Eukaryota</taxon>
        <taxon>Fungi</taxon>
        <taxon>Dikarya</taxon>
        <taxon>Basidiomycota</taxon>
        <taxon>Agaricomycotina</taxon>
        <taxon>Agaricomycetes</taxon>
        <taxon>Agaricomycetidae</taxon>
        <taxon>Agaricales</taxon>
        <taxon>Marasmiineae</taxon>
        <taxon>Physalacriaceae</taxon>
        <taxon>Armillaria</taxon>
    </lineage>
</organism>
<accession>A0AA39KBD8</accession>
<feature type="signal peptide" evidence="1">
    <location>
        <begin position="1"/>
        <end position="23"/>
    </location>
</feature>